<evidence type="ECO:0000313" key="3">
    <source>
        <dbReference type="Proteomes" id="UP000053825"/>
    </source>
</evidence>
<feature type="transmembrane region" description="Helical" evidence="1">
    <location>
        <begin position="13"/>
        <end position="35"/>
    </location>
</feature>
<name>A0A0L7QYT1_9HYME</name>
<evidence type="ECO:0000256" key="1">
    <source>
        <dbReference type="SAM" id="Phobius"/>
    </source>
</evidence>
<dbReference type="EMBL" id="KQ414685">
    <property type="protein sequence ID" value="KOC63789.1"/>
    <property type="molecule type" value="Genomic_DNA"/>
</dbReference>
<gene>
    <name evidence="2" type="ORF">WH47_01119</name>
</gene>
<dbReference type="STRING" id="597456.A0A0L7QYT1"/>
<dbReference type="AlphaFoldDB" id="A0A0L7QYT1"/>
<organism evidence="2 3">
    <name type="scientific">Habropoda laboriosa</name>
    <dbReference type="NCBI Taxonomy" id="597456"/>
    <lineage>
        <taxon>Eukaryota</taxon>
        <taxon>Metazoa</taxon>
        <taxon>Ecdysozoa</taxon>
        <taxon>Arthropoda</taxon>
        <taxon>Hexapoda</taxon>
        <taxon>Insecta</taxon>
        <taxon>Pterygota</taxon>
        <taxon>Neoptera</taxon>
        <taxon>Endopterygota</taxon>
        <taxon>Hymenoptera</taxon>
        <taxon>Apocrita</taxon>
        <taxon>Aculeata</taxon>
        <taxon>Apoidea</taxon>
        <taxon>Anthophila</taxon>
        <taxon>Apidae</taxon>
        <taxon>Habropoda</taxon>
    </lineage>
</organism>
<keyword evidence="1" id="KW-1133">Transmembrane helix</keyword>
<dbReference type="OrthoDB" id="263283at2759"/>
<dbReference type="Proteomes" id="UP000053825">
    <property type="component" value="Unassembled WGS sequence"/>
</dbReference>
<keyword evidence="3" id="KW-1185">Reference proteome</keyword>
<dbReference type="PROSITE" id="PS51257">
    <property type="entry name" value="PROKAR_LIPOPROTEIN"/>
    <property type="match status" value="1"/>
</dbReference>
<keyword evidence="1" id="KW-0472">Membrane</keyword>
<keyword evidence="1" id="KW-0812">Transmembrane</keyword>
<protein>
    <submittedName>
        <fullName evidence="2">Multiple epidermal growth factor-like domains protein 8</fullName>
    </submittedName>
</protein>
<evidence type="ECO:0000313" key="2">
    <source>
        <dbReference type="EMBL" id="KOC63789.1"/>
    </source>
</evidence>
<reference evidence="2 3" key="1">
    <citation type="submission" date="2015-07" db="EMBL/GenBank/DDBJ databases">
        <title>The genome of Habropoda laboriosa.</title>
        <authorList>
            <person name="Pan H."/>
            <person name="Kapheim K."/>
        </authorList>
    </citation>
    <scope>NUCLEOTIDE SEQUENCE [LARGE SCALE GENOMIC DNA]</scope>
    <source>
        <strain evidence="2">0110345459</strain>
    </source>
</reference>
<sequence length="159" mass="18106">MIFFRQDQLHIDLFVFFSVFFSCFFLFLAGCVVAWKTKQAADVRRARRRHVVEMLHMAKRPFASATIIYDRDGNDCSPSSPQRKSRRNKLVSFHSDVRPVAIEPTDDGVAAVATVFIRLPGGRQAPVKLALGSSLILLTRVYPVNSRVFLRRRNSHALN</sequence>
<proteinExistence type="predicted"/>
<accession>A0A0L7QYT1</accession>